<keyword evidence="1" id="KW-0732">Signal</keyword>
<dbReference type="EMBL" id="FZOL01000003">
    <property type="protein sequence ID" value="SNS11832.1"/>
    <property type="molecule type" value="Genomic_DNA"/>
</dbReference>
<keyword evidence="3" id="KW-1185">Reference proteome</keyword>
<protein>
    <submittedName>
        <fullName evidence="2">Uncharacterized protein</fullName>
    </submittedName>
</protein>
<evidence type="ECO:0000256" key="1">
    <source>
        <dbReference type="SAM" id="SignalP"/>
    </source>
</evidence>
<feature type="signal peptide" evidence="1">
    <location>
        <begin position="1"/>
        <end position="23"/>
    </location>
</feature>
<dbReference type="OrthoDB" id="6766953at2"/>
<reference evidence="3" key="1">
    <citation type="submission" date="2017-06" db="EMBL/GenBank/DDBJ databases">
        <authorList>
            <person name="Varghese N."/>
            <person name="Submissions S."/>
        </authorList>
    </citation>
    <scope>NUCLEOTIDE SEQUENCE [LARGE SCALE GENOMIC DNA]</scope>
    <source>
        <strain evidence="3">DSM 22348</strain>
    </source>
</reference>
<feature type="chain" id="PRO_5011221955" evidence="1">
    <location>
        <begin position="24"/>
        <end position="441"/>
    </location>
</feature>
<gene>
    <name evidence="2" type="ORF">SAMN05444352_103218</name>
</gene>
<name>A0A239BW13_9PSED</name>
<dbReference type="PROSITE" id="PS51257">
    <property type="entry name" value="PROKAR_LIPOPROTEIN"/>
    <property type="match status" value="1"/>
</dbReference>
<organism evidence="2 3">
    <name type="scientific">Pseudomonas japonica</name>
    <dbReference type="NCBI Taxonomy" id="256466"/>
    <lineage>
        <taxon>Bacteria</taxon>
        <taxon>Pseudomonadati</taxon>
        <taxon>Pseudomonadota</taxon>
        <taxon>Gammaproteobacteria</taxon>
        <taxon>Pseudomonadales</taxon>
        <taxon>Pseudomonadaceae</taxon>
        <taxon>Pseudomonas</taxon>
    </lineage>
</organism>
<dbReference type="AlphaFoldDB" id="A0A239BW13"/>
<dbReference type="STRING" id="1215104.GCA_000730585_02879"/>
<sequence>MFQLLLRLSIAVLLAVSCAPSWALSGPETAAQLNQRLAATPAQCVGGKPPYSCSGVLVLPMLDEHPQPFWQHGGEAQERGSERFYFLRKDGYAGVLPADVGFLLQDRFTATGQGKPYEVIADDSATSGEVLVGNWAEDAPDKLAVQALYYDSSATDALLRAQRGQLEYFKATDTWLPLVRLVRGEGDVAFGFSQQEQLYNGYQVAARLNARYADPATGCREGRAGYYCSGILLRTVGDGDFHAWNPSPNAIRIDGVSFSYFRGDDNADKLVYSKGYVIRELAAPAPTPFEPLCVYPVDGAIGNAPDRGACTLRDTCQALGVNTLADWTQRYAATPRDGCSLGLSADDLQLLLDIRSQTREIDPWTEVVMRPWPQNIGEQLPIEAIVYGHSSFYEGEGGDGGRHIQLDYLQQTGRYLPLLETNLGNGNLQPFSYNPDDQGLP</sequence>
<dbReference type="RefSeq" id="WP_042125166.1">
    <property type="nucleotide sequence ID" value="NZ_FZOL01000003.1"/>
</dbReference>
<evidence type="ECO:0000313" key="2">
    <source>
        <dbReference type="EMBL" id="SNS11832.1"/>
    </source>
</evidence>
<proteinExistence type="predicted"/>
<evidence type="ECO:0000313" key="3">
    <source>
        <dbReference type="Proteomes" id="UP000198407"/>
    </source>
</evidence>
<dbReference type="Proteomes" id="UP000198407">
    <property type="component" value="Unassembled WGS sequence"/>
</dbReference>
<accession>A0A239BW13</accession>